<dbReference type="InterPro" id="IPR025285">
    <property type="entry name" value="DUF4145"/>
</dbReference>
<proteinExistence type="predicted"/>
<dbReference type="EMBL" id="JACGXL010000004">
    <property type="protein sequence ID" value="MBA8888704.1"/>
    <property type="molecule type" value="Genomic_DNA"/>
</dbReference>
<evidence type="ECO:0000313" key="3">
    <source>
        <dbReference type="EMBL" id="MBA8888704.1"/>
    </source>
</evidence>
<feature type="domain" description="DUF4145" evidence="2">
    <location>
        <begin position="106"/>
        <end position="187"/>
    </location>
</feature>
<organism evidence="3 4">
    <name type="scientific">Dokdonella fugitiva</name>
    <dbReference type="NCBI Taxonomy" id="328517"/>
    <lineage>
        <taxon>Bacteria</taxon>
        <taxon>Pseudomonadati</taxon>
        <taxon>Pseudomonadota</taxon>
        <taxon>Gammaproteobacteria</taxon>
        <taxon>Lysobacterales</taxon>
        <taxon>Rhodanobacteraceae</taxon>
        <taxon>Dokdonella</taxon>
    </lineage>
</organism>
<dbReference type="Proteomes" id="UP000550401">
    <property type="component" value="Unassembled WGS sequence"/>
</dbReference>
<comment type="caution">
    <text evidence="3">The sequence shown here is derived from an EMBL/GenBank/DDBJ whole genome shotgun (WGS) entry which is preliminary data.</text>
</comment>
<accession>A0A839F977</accession>
<protein>
    <recommendedName>
        <fullName evidence="2">DUF4145 domain-containing protein</fullName>
    </recommendedName>
</protein>
<evidence type="ECO:0000259" key="2">
    <source>
        <dbReference type="Pfam" id="PF13643"/>
    </source>
</evidence>
<name>A0A839F977_9GAMM</name>
<reference evidence="3 4" key="1">
    <citation type="submission" date="2020-07" db="EMBL/GenBank/DDBJ databases">
        <title>Genomic Encyclopedia of Type Strains, Phase IV (KMG-V): Genome sequencing to study the core and pangenomes of soil and plant-associated prokaryotes.</title>
        <authorList>
            <person name="Whitman W."/>
        </authorList>
    </citation>
    <scope>NUCLEOTIDE SEQUENCE [LARGE SCALE GENOMIC DNA]</scope>
    <source>
        <strain evidence="3 4">RH2WT43</strain>
    </source>
</reference>
<dbReference type="Pfam" id="PF13643">
    <property type="entry name" value="DUF4145"/>
    <property type="match status" value="1"/>
</dbReference>
<feature type="region of interest" description="Disordered" evidence="1">
    <location>
        <begin position="1"/>
        <end position="20"/>
    </location>
</feature>
<dbReference type="RefSeq" id="WP_182531736.1">
    <property type="nucleotide sequence ID" value="NZ_JACGXL010000004.1"/>
</dbReference>
<sequence>MFAAANSGEPNLPPALITPDSLEGLRKQGHQPHVISELGRALSGDLMLSYNSAATANYAVHNLFIAQCVACSKLSLWKREEMIYPGATFGPEPNEDLSDDIKHDFQEARDIAVHSPRGAAALLRLCIQKLMRAVGESGRDIDSDIAKLVAKGLPPRVQKSLDIVRVIGNEAVHPGVLDLADDIHTVETLFGLLNSIADQLISHPAAIDRMYEALPEAKRIAIEARNAKAKNTPKIE</sequence>
<keyword evidence="4" id="KW-1185">Reference proteome</keyword>
<gene>
    <name evidence="3" type="ORF">FHW12_002937</name>
</gene>
<evidence type="ECO:0000313" key="4">
    <source>
        <dbReference type="Proteomes" id="UP000550401"/>
    </source>
</evidence>
<evidence type="ECO:0000256" key="1">
    <source>
        <dbReference type="SAM" id="MobiDB-lite"/>
    </source>
</evidence>
<dbReference type="AlphaFoldDB" id="A0A839F977"/>